<name>A0ABU2A961_9BURK</name>
<comment type="caution">
    <text evidence="1">The sequence shown here is derived from an EMBL/GenBank/DDBJ whole genome shotgun (WGS) entry which is preliminary data.</text>
</comment>
<evidence type="ECO:0000313" key="2">
    <source>
        <dbReference type="Proteomes" id="UP001180825"/>
    </source>
</evidence>
<dbReference type="Proteomes" id="UP001180825">
    <property type="component" value="Unassembled WGS sequence"/>
</dbReference>
<dbReference type="EMBL" id="JAVDXV010000005">
    <property type="protein sequence ID" value="MDR7333736.1"/>
    <property type="molecule type" value="Genomic_DNA"/>
</dbReference>
<accession>A0ABU2A961</accession>
<sequence>MHPAAATGKLHARQNVLFLSVGAGERRDAPEAGRYCAAGACHTKPSTDLAKASVSSL</sequence>
<organism evidence="1 2">
    <name type="scientific">Roseateles asaccharophilus</name>
    <dbReference type="NCBI Taxonomy" id="582607"/>
    <lineage>
        <taxon>Bacteria</taxon>
        <taxon>Pseudomonadati</taxon>
        <taxon>Pseudomonadota</taxon>
        <taxon>Betaproteobacteria</taxon>
        <taxon>Burkholderiales</taxon>
        <taxon>Sphaerotilaceae</taxon>
        <taxon>Roseateles</taxon>
    </lineage>
</organism>
<evidence type="ECO:0000313" key="1">
    <source>
        <dbReference type="EMBL" id="MDR7333736.1"/>
    </source>
</evidence>
<keyword evidence="2" id="KW-1185">Reference proteome</keyword>
<proteinExistence type="predicted"/>
<gene>
    <name evidence="1" type="ORF">J2X21_002878</name>
</gene>
<reference evidence="1 2" key="1">
    <citation type="submission" date="2023-07" db="EMBL/GenBank/DDBJ databases">
        <title>Sorghum-associated microbial communities from plants grown in Nebraska, USA.</title>
        <authorList>
            <person name="Schachtman D."/>
        </authorList>
    </citation>
    <scope>NUCLEOTIDE SEQUENCE [LARGE SCALE GENOMIC DNA]</scope>
    <source>
        <strain evidence="1 2">BE316</strain>
    </source>
</reference>
<protein>
    <submittedName>
        <fullName evidence="1">Uncharacterized protein</fullName>
    </submittedName>
</protein>